<dbReference type="AlphaFoldDB" id="A0A062TZZ8"/>
<evidence type="ECO:0000259" key="1">
    <source>
        <dbReference type="Pfam" id="PF12697"/>
    </source>
</evidence>
<keyword evidence="3" id="KW-1185">Reference proteome</keyword>
<dbReference type="GO" id="GO:0047372">
    <property type="term" value="F:monoacylglycerol lipase activity"/>
    <property type="evidence" value="ECO:0007669"/>
    <property type="project" value="TreeGrafter"/>
</dbReference>
<comment type="caution">
    <text evidence="2">The sequence shown here is derived from an EMBL/GenBank/DDBJ whole genome shotgun (WGS) entry which is preliminary data.</text>
</comment>
<dbReference type="Proteomes" id="UP000249123">
    <property type="component" value="Unassembled WGS sequence"/>
</dbReference>
<dbReference type="GO" id="GO:0046464">
    <property type="term" value="P:acylglycerol catabolic process"/>
    <property type="evidence" value="ECO:0007669"/>
    <property type="project" value="TreeGrafter"/>
</dbReference>
<protein>
    <recommendedName>
        <fullName evidence="1">AB hydrolase-1 domain-containing protein</fullName>
    </recommendedName>
</protein>
<feature type="domain" description="AB hydrolase-1" evidence="1">
    <location>
        <begin position="4"/>
        <end position="215"/>
    </location>
</feature>
<dbReference type="STRING" id="1280941.HY2_15310"/>
<dbReference type="InterPro" id="IPR000073">
    <property type="entry name" value="AB_hydrolase_1"/>
</dbReference>
<dbReference type="InterPro" id="IPR050266">
    <property type="entry name" value="AB_hydrolase_sf"/>
</dbReference>
<dbReference type="Gene3D" id="3.40.50.1820">
    <property type="entry name" value="alpha/beta hydrolase"/>
    <property type="match status" value="1"/>
</dbReference>
<evidence type="ECO:0000313" key="2">
    <source>
        <dbReference type="EMBL" id="RAN31899.1"/>
    </source>
</evidence>
<dbReference type="Pfam" id="PF12697">
    <property type="entry name" value="Abhydrolase_6"/>
    <property type="match status" value="1"/>
</dbReference>
<evidence type="ECO:0000313" key="3">
    <source>
        <dbReference type="Proteomes" id="UP000249123"/>
    </source>
</evidence>
<organism evidence="2 3">
    <name type="scientific">Hyphomonas pacifica</name>
    <dbReference type="NCBI Taxonomy" id="1280941"/>
    <lineage>
        <taxon>Bacteria</taxon>
        <taxon>Pseudomonadati</taxon>
        <taxon>Pseudomonadota</taxon>
        <taxon>Alphaproteobacteria</taxon>
        <taxon>Hyphomonadales</taxon>
        <taxon>Hyphomonadaceae</taxon>
        <taxon>Hyphomonas</taxon>
    </lineage>
</organism>
<sequence length="226" mass="24099">MFSALPDGRGAVAWDMPGYQGSRPIATPVPEAVHYAECLRDLVVALGLGPCVMIGHSLGALVAGAFVRIAPEQVSGLILADPALGYAEKSSEAKAKVFERVVAFHDLGAEEYARQRAARLLSESASAEALSIVQSGMSALHEPAYARAVHMLAHGNLYADLRHWHGPIHFISGAQDIVTPPAGTHDLAERLAAPFDLIAPAGHASYVERPRAFADLVARICDSWEY</sequence>
<dbReference type="eggNOG" id="COG2267">
    <property type="taxonomic scope" value="Bacteria"/>
</dbReference>
<dbReference type="PANTHER" id="PTHR43798:SF33">
    <property type="entry name" value="HYDROLASE, PUTATIVE (AFU_ORTHOLOGUE AFUA_2G14860)-RELATED"/>
    <property type="match status" value="1"/>
</dbReference>
<dbReference type="EMBL" id="AWFB01000042">
    <property type="protein sequence ID" value="RAN31899.1"/>
    <property type="molecule type" value="Genomic_DNA"/>
</dbReference>
<dbReference type="GO" id="GO:0016020">
    <property type="term" value="C:membrane"/>
    <property type="evidence" value="ECO:0007669"/>
    <property type="project" value="TreeGrafter"/>
</dbReference>
<name>A0A062TZZ8_9PROT</name>
<reference evidence="2 3" key="1">
    <citation type="submission" date="2013-04" db="EMBL/GenBank/DDBJ databases">
        <title>Hyphomonas sp. T24B3 Genome Sequencing.</title>
        <authorList>
            <person name="Lai Q."/>
            <person name="Shao Z."/>
        </authorList>
    </citation>
    <scope>NUCLEOTIDE SEQUENCE [LARGE SCALE GENOMIC DNA]</scope>
    <source>
        <strain evidence="2 3">T24B3</strain>
    </source>
</reference>
<gene>
    <name evidence="2" type="ORF">HY3_16095</name>
</gene>
<proteinExistence type="predicted"/>
<accession>A0A062TZZ8</accession>
<dbReference type="InterPro" id="IPR029058">
    <property type="entry name" value="AB_hydrolase_fold"/>
</dbReference>
<dbReference type="PANTHER" id="PTHR43798">
    <property type="entry name" value="MONOACYLGLYCEROL LIPASE"/>
    <property type="match status" value="1"/>
</dbReference>
<dbReference type="SUPFAM" id="SSF53474">
    <property type="entry name" value="alpha/beta-Hydrolases"/>
    <property type="match status" value="1"/>
</dbReference>